<name>A0A8I1DCQ1_THEIN</name>
<dbReference type="NCBIfam" id="NF038403">
    <property type="entry name" value="perm_prefix_1"/>
    <property type="match status" value="1"/>
</dbReference>
<dbReference type="AlphaFoldDB" id="A0A8I1DCQ1"/>
<gene>
    <name evidence="2" type="ORF">I8U20_10315</name>
</gene>
<proteinExistence type="predicted"/>
<keyword evidence="1" id="KW-0812">Transmembrane</keyword>
<dbReference type="Proteomes" id="UP000633619">
    <property type="component" value="Unassembled WGS sequence"/>
</dbReference>
<feature type="transmembrane region" description="Helical" evidence="1">
    <location>
        <begin position="81"/>
        <end position="101"/>
    </location>
</feature>
<reference evidence="2 3" key="1">
    <citation type="submission" date="2020-12" db="EMBL/GenBank/DDBJ databases">
        <title>WGS of Thermoactinomyces spp.</title>
        <authorList>
            <person name="Cheng K."/>
        </authorList>
    </citation>
    <scope>NUCLEOTIDE SEQUENCE [LARGE SCALE GENOMIC DNA]</scope>
    <source>
        <strain evidence="3">CICC 10671\DSM 43846</strain>
    </source>
</reference>
<organism evidence="2 3">
    <name type="scientific">Thermoactinomyces intermedius</name>
    <dbReference type="NCBI Taxonomy" id="2024"/>
    <lineage>
        <taxon>Bacteria</taxon>
        <taxon>Bacillati</taxon>
        <taxon>Bacillota</taxon>
        <taxon>Bacilli</taxon>
        <taxon>Bacillales</taxon>
        <taxon>Thermoactinomycetaceae</taxon>
        <taxon>Thermoactinomyces</taxon>
    </lineage>
</organism>
<keyword evidence="1" id="KW-0472">Membrane</keyword>
<feature type="transmembrane region" description="Helical" evidence="1">
    <location>
        <begin position="130"/>
        <end position="152"/>
    </location>
</feature>
<dbReference type="EMBL" id="JAECVW010000006">
    <property type="protein sequence ID" value="MBH8595723.1"/>
    <property type="molecule type" value="Genomic_DNA"/>
</dbReference>
<comment type="caution">
    <text evidence="2">The sequence shown here is derived from an EMBL/GenBank/DDBJ whole genome shotgun (WGS) entry which is preliminary data.</text>
</comment>
<sequence length="165" mass="18603">MSRFQSYIDQMIKDIDCSEKMKRELSEELEFHLEMLLQEYLDQGYSMEAAMECAIADFGNPQAIGKELKKTMVGGMIMKKLALLLGIGLLIFGLLCVFKFIDLLTTPVHVGIDIDFYGLEIEKGVPEAEIYFYALKFLGIGIVSLIVCGFLFKTGFNKKNKNTSS</sequence>
<keyword evidence="3" id="KW-1185">Reference proteome</keyword>
<accession>A0A8I1DCQ1</accession>
<protein>
    <submittedName>
        <fullName evidence="2">Uncharacterized protein</fullName>
    </submittedName>
</protein>
<dbReference type="InterPro" id="IPR047928">
    <property type="entry name" value="Perm_prefix_1"/>
</dbReference>
<keyword evidence="1" id="KW-1133">Transmembrane helix</keyword>
<evidence type="ECO:0000313" key="3">
    <source>
        <dbReference type="Proteomes" id="UP000633619"/>
    </source>
</evidence>
<evidence type="ECO:0000313" key="2">
    <source>
        <dbReference type="EMBL" id="MBH8595723.1"/>
    </source>
</evidence>
<evidence type="ECO:0000256" key="1">
    <source>
        <dbReference type="SAM" id="Phobius"/>
    </source>
</evidence>
<dbReference type="RefSeq" id="WP_138615160.1">
    <property type="nucleotide sequence ID" value="NZ_JACEIR010000006.1"/>
</dbReference>